<feature type="region of interest" description="Disordered" evidence="1">
    <location>
        <begin position="130"/>
        <end position="172"/>
    </location>
</feature>
<evidence type="ECO:0000256" key="1">
    <source>
        <dbReference type="SAM" id="MobiDB-lite"/>
    </source>
</evidence>
<comment type="caution">
    <text evidence="2">The sequence shown here is derived from an EMBL/GenBank/DDBJ whole genome shotgun (WGS) entry which is preliminary data.</text>
</comment>
<dbReference type="Proteomes" id="UP000298663">
    <property type="component" value="Unassembled WGS sequence"/>
</dbReference>
<protein>
    <submittedName>
        <fullName evidence="2">Uncharacterized protein</fullName>
    </submittedName>
</protein>
<organism evidence="2 3">
    <name type="scientific">Steinernema carpocapsae</name>
    <name type="common">Entomopathogenic nematode</name>
    <dbReference type="NCBI Taxonomy" id="34508"/>
    <lineage>
        <taxon>Eukaryota</taxon>
        <taxon>Metazoa</taxon>
        <taxon>Ecdysozoa</taxon>
        <taxon>Nematoda</taxon>
        <taxon>Chromadorea</taxon>
        <taxon>Rhabditida</taxon>
        <taxon>Tylenchina</taxon>
        <taxon>Panagrolaimomorpha</taxon>
        <taxon>Strongyloidoidea</taxon>
        <taxon>Steinernematidae</taxon>
        <taxon>Steinernema</taxon>
    </lineage>
</organism>
<gene>
    <name evidence="2" type="ORF">L596_007637</name>
</gene>
<feature type="compositionally biased region" description="Basic and acidic residues" evidence="1">
    <location>
        <begin position="145"/>
        <end position="172"/>
    </location>
</feature>
<reference evidence="2 3" key="1">
    <citation type="journal article" date="2015" name="Genome Biol.">
        <title>Comparative genomics of Steinernema reveals deeply conserved gene regulatory networks.</title>
        <authorList>
            <person name="Dillman A.R."/>
            <person name="Macchietto M."/>
            <person name="Porter C.F."/>
            <person name="Rogers A."/>
            <person name="Williams B."/>
            <person name="Antoshechkin I."/>
            <person name="Lee M.M."/>
            <person name="Goodwin Z."/>
            <person name="Lu X."/>
            <person name="Lewis E.E."/>
            <person name="Goodrich-Blair H."/>
            <person name="Stock S.P."/>
            <person name="Adams B.J."/>
            <person name="Sternberg P.W."/>
            <person name="Mortazavi A."/>
        </authorList>
    </citation>
    <scope>NUCLEOTIDE SEQUENCE [LARGE SCALE GENOMIC DNA]</scope>
    <source>
        <strain evidence="2 3">ALL</strain>
    </source>
</reference>
<proteinExistence type="predicted"/>
<name>A0A4U5PAJ9_STECR</name>
<accession>A0A4U5PAJ9</accession>
<reference evidence="2 3" key="2">
    <citation type="journal article" date="2019" name="G3 (Bethesda)">
        <title>Hybrid Assembly of the Genome of the Entomopathogenic Nematode Steinernema carpocapsae Identifies the X-Chromosome.</title>
        <authorList>
            <person name="Serra L."/>
            <person name="Macchietto M."/>
            <person name="Macias-Munoz A."/>
            <person name="McGill C.J."/>
            <person name="Rodriguez I.M."/>
            <person name="Rodriguez B."/>
            <person name="Murad R."/>
            <person name="Mortazavi A."/>
        </authorList>
    </citation>
    <scope>NUCLEOTIDE SEQUENCE [LARGE SCALE GENOMIC DNA]</scope>
    <source>
        <strain evidence="2 3">ALL</strain>
    </source>
</reference>
<evidence type="ECO:0000313" key="3">
    <source>
        <dbReference type="Proteomes" id="UP000298663"/>
    </source>
</evidence>
<dbReference type="AlphaFoldDB" id="A0A4U5PAJ9"/>
<evidence type="ECO:0000313" key="2">
    <source>
        <dbReference type="EMBL" id="TKR93123.1"/>
    </source>
</evidence>
<dbReference type="EMBL" id="AZBU02000002">
    <property type="protein sequence ID" value="TKR93123.1"/>
    <property type="molecule type" value="Genomic_DNA"/>
</dbReference>
<keyword evidence="3" id="KW-1185">Reference proteome</keyword>
<sequence length="172" mass="20012">MWSEVKERPEVEQKKFLRNLRTWELVCGQEAPQDIWDAVESKPLPREHKPDVDRDPRKCVNLETTTTSAPTTTINYVALVRTWSHADIGRMWDKAMGKSQQEKNEFYVLVATWEEICGVEAEKAIWEDRRRGGGDNRKPLSKRHKPEERIAEKCVNIERTTGERIPDVPRSG</sequence>